<dbReference type="Gene3D" id="1.20.120.520">
    <property type="entry name" value="nmb1532 protein domain like"/>
    <property type="match status" value="1"/>
</dbReference>
<keyword evidence="3" id="KW-1185">Reference proteome</keyword>
<dbReference type="Pfam" id="PF01814">
    <property type="entry name" value="Hemerythrin"/>
    <property type="match status" value="1"/>
</dbReference>
<dbReference type="EMBL" id="JACCCO010000003">
    <property type="protein sequence ID" value="NYF44238.1"/>
    <property type="molecule type" value="Genomic_DNA"/>
</dbReference>
<sequence>MTTEQETDVISVLTHDHREVEEMFSELERLDGADAERRGKLTERVITELVRHSVAEEAYLYPAARELIPGGDELADREIAEHAQAERTMKELEGTDPADPRHVTLMARLMREIRAHIQEEENELFPRLRGNASASQLAELGHKVQAMKKIAPTRPHPAAPDRPPVNKIMNPLTGLVDRMRDALTGRGRE</sequence>
<dbReference type="InterPro" id="IPR012312">
    <property type="entry name" value="Hemerythrin-like"/>
</dbReference>
<dbReference type="RefSeq" id="WP_179828230.1">
    <property type="nucleotide sequence ID" value="NZ_JACCCO010000003.1"/>
</dbReference>
<gene>
    <name evidence="2" type="ORF">HDA43_006465</name>
</gene>
<dbReference type="PANTHER" id="PTHR35585:SF1">
    <property type="entry name" value="HHE DOMAIN PROTEIN (AFU_ORTHOLOGUE AFUA_4G00730)"/>
    <property type="match status" value="1"/>
</dbReference>
<name>A0A852V9R0_9ACTN</name>
<dbReference type="PANTHER" id="PTHR35585">
    <property type="entry name" value="HHE DOMAIN PROTEIN (AFU_ORTHOLOGUE AFUA_4G00730)"/>
    <property type="match status" value="1"/>
</dbReference>
<organism evidence="2 3">
    <name type="scientific">Streptosporangium sandarakinum</name>
    <dbReference type="NCBI Taxonomy" id="1260955"/>
    <lineage>
        <taxon>Bacteria</taxon>
        <taxon>Bacillati</taxon>
        <taxon>Actinomycetota</taxon>
        <taxon>Actinomycetes</taxon>
        <taxon>Streptosporangiales</taxon>
        <taxon>Streptosporangiaceae</taxon>
        <taxon>Streptosporangium</taxon>
    </lineage>
</organism>
<feature type="domain" description="Hemerythrin-like" evidence="1">
    <location>
        <begin position="9"/>
        <end position="128"/>
    </location>
</feature>
<comment type="caution">
    <text evidence="2">The sequence shown here is derived from an EMBL/GenBank/DDBJ whole genome shotgun (WGS) entry which is preliminary data.</text>
</comment>
<evidence type="ECO:0000313" key="3">
    <source>
        <dbReference type="Proteomes" id="UP000576393"/>
    </source>
</evidence>
<evidence type="ECO:0000313" key="2">
    <source>
        <dbReference type="EMBL" id="NYF44238.1"/>
    </source>
</evidence>
<accession>A0A852V9R0</accession>
<reference evidence="2 3" key="1">
    <citation type="submission" date="2020-07" db="EMBL/GenBank/DDBJ databases">
        <title>Sequencing the genomes of 1000 actinobacteria strains.</title>
        <authorList>
            <person name="Klenk H.-P."/>
        </authorList>
    </citation>
    <scope>NUCLEOTIDE SEQUENCE [LARGE SCALE GENOMIC DNA]</scope>
    <source>
        <strain evidence="2 3">DSM 45763</strain>
    </source>
</reference>
<protein>
    <submittedName>
        <fullName evidence="2">Hemerythrin superfamily protein</fullName>
    </submittedName>
</protein>
<proteinExistence type="predicted"/>
<dbReference type="AlphaFoldDB" id="A0A852V9R0"/>
<evidence type="ECO:0000259" key="1">
    <source>
        <dbReference type="Pfam" id="PF01814"/>
    </source>
</evidence>
<dbReference type="CDD" id="cd12108">
    <property type="entry name" value="Hr-like"/>
    <property type="match status" value="1"/>
</dbReference>
<dbReference type="Proteomes" id="UP000576393">
    <property type="component" value="Unassembled WGS sequence"/>
</dbReference>